<dbReference type="EMBL" id="PYGC01000001">
    <property type="protein sequence ID" value="PSK85658.1"/>
    <property type="molecule type" value="Genomic_DNA"/>
</dbReference>
<gene>
    <name evidence="2" type="ORF">CLV93_101624</name>
</gene>
<protein>
    <submittedName>
        <fullName evidence="2">Uncharacterized protein</fullName>
    </submittedName>
</protein>
<accession>A0A2P8CKZ9</accession>
<sequence length="44" mass="5023">MARLTMGNTFMDQMRQDLKKSSWGITIILVVLLIALTILVNILF</sequence>
<feature type="transmembrane region" description="Helical" evidence="1">
    <location>
        <begin position="21"/>
        <end position="43"/>
    </location>
</feature>
<dbReference type="RefSeq" id="WP_281351367.1">
    <property type="nucleotide sequence ID" value="NZ_BLAU01000001.1"/>
</dbReference>
<reference evidence="2 3" key="1">
    <citation type="submission" date="2018-03" db="EMBL/GenBank/DDBJ databases">
        <title>Genomic Encyclopedia of Archaeal and Bacterial Type Strains, Phase II (KMG-II): from individual species to whole genera.</title>
        <authorList>
            <person name="Goeker M."/>
        </authorList>
    </citation>
    <scope>NUCLEOTIDE SEQUENCE [LARGE SCALE GENOMIC DNA]</scope>
    <source>
        <strain evidence="2 3">DSM 27267</strain>
    </source>
</reference>
<comment type="caution">
    <text evidence="2">The sequence shown here is derived from an EMBL/GenBank/DDBJ whole genome shotgun (WGS) entry which is preliminary data.</text>
</comment>
<proteinExistence type="predicted"/>
<dbReference type="AlphaFoldDB" id="A0A2P8CKZ9"/>
<keyword evidence="1" id="KW-0472">Membrane</keyword>
<organism evidence="2 3">
    <name type="scientific">Prolixibacter denitrificans</name>
    <dbReference type="NCBI Taxonomy" id="1541063"/>
    <lineage>
        <taxon>Bacteria</taxon>
        <taxon>Pseudomonadati</taxon>
        <taxon>Bacteroidota</taxon>
        <taxon>Bacteroidia</taxon>
        <taxon>Marinilabiliales</taxon>
        <taxon>Prolixibacteraceae</taxon>
        <taxon>Prolixibacter</taxon>
    </lineage>
</organism>
<evidence type="ECO:0000256" key="1">
    <source>
        <dbReference type="SAM" id="Phobius"/>
    </source>
</evidence>
<evidence type="ECO:0000313" key="2">
    <source>
        <dbReference type="EMBL" id="PSK85658.1"/>
    </source>
</evidence>
<keyword evidence="1" id="KW-0812">Transmembrane</keyword>
<dbReference type="Proteomes" id="UP000240621">
    <property type="component" value="Unassembled WGS sequence"/>
</dbReference>
<keyword evidence="1" id="KW-1133">Transmembrane helix</keyword>
<evidence type="ECO:0000313" key="3">
    <source>
        <dbReference type="Proteomes" id="UP000240621"/>
    </source>
</evidence>
<name>A0A2P8CKZ9_9BACT</name>